<evidence type="ECO:0000313" key="2">
    <source>
        <dbReference type="Proteomes" id="UP000245829"/>
    </source>
</evidence>
<reference evidence="1 2" key="1">
    <citation type="submission" date="2018-05" db="EMBL/GenBank/DDBJ databases">
        <title>genome sequencing of Nitrosopumilus sp. NM25.</title>
        <authorList>
            <person name="Mori K."/>
            <person name="Nakagawa T."/>
        </authorList>
    </citation>
    <scope>NUCLEOTIDE SEQUENCE [LARGE SCALE GENOMIC DNA]</scope>
    <source>
        <strain evidence="1 2">NM25</strain>
    </source>
</reference>
<accession>A0A2S2KQL5</accession>
<dbReference type="RefSeq" id="WP_109876613.1">
    <property type="nucleotide sequence ID" value="NZ_AP026695.1"/>
</dbReference>
<dbReference type="EMBL" id="BGKI01000004">
    <property type="protein sequence ID" value="GBH33962.1"/>
    <property type="molecule type" value="Genomic_DNA"/>
</dbReference>
<gene>
    <name evidence="1" type="ORF">NZNM25_07530</name>
</gene>
<protein>
    <submittedName>
        <fullName evidence="1">Uncharacterized protein</fullName>
    </submittedName>
</protein>
<dbReference type="AlphaFoldDB" id="A0A2S2KQL5"/>
<comment type="caution">
    <text evidence="1">The sequence shown here is derived from an EMBL/GenBank/DDBJ whole genome shotgun (WGS) entry which is preliminary data.</text>
</comment>
<organism evidence="1 2">
    <name type="scientific">Nitrosopumilus zosterae</name>
    <dbReference type="NCBI Taxonomy" id="718286"/>
    <lineage>
        <taxon>Archaea</taxon>
        <taxon>Nitrososphaerota</taxon>
        <taxon>Nitrososphaeria</taxon>
        <taxon>Nitrosopumilales</taxon>
        <taxon>Nitrosopumilaceae</taxon>
        <taxon>Nitrosopumilus</taxon>
    </lineage>
</organism>
<sequence>MATWKLYVENNNSLNEKWIQKANESISNKSTKLDNFEVDDSQLSASLNYLEKCGYNEIKLCVVEKRIVLPPSNSSPCPNCKGSGHVKSGN</sequence>
<keyword evidence="2" id="KW-1185">Reference proteome</keyword>
<dbReference type="Proteomes" id="UP000245829">
    <property type="component" value="Unassembled WGS sequence"/>
</dbReference>
<evidence type="ECO:0000313" key="1">
    <source>
        <dbReference type="EMBL" id="GBH33962.1"/>
    </source>
</evidence>
<dbReference type="GeneID" id="76208923"/>
<proteinExistence type="predicted"/>
<name>A0A2S2KQL5_9ARCH</name>